<organism evidence="1 2">
    <name type="scientific">Pseudomonas syringae pv. japonica str. M301072</name>
    <dbReference type="NCBI Taxonomy" id="629262"/>
    <lineage>
        <taxon>Bacteria</taxon>
        <taxon>Pseudomonadati</taxon>
        <taxon>Pseudomonadota</taxon>
        <taxon>Gammaproteobacteria</taxon>
        <taxon>Pseudomonadales</taxon>
        <taxon>Pseudomonadaceae</taxon>
        <taxon>Pseudomonas</taxon>
        <taxon>Pseudomonas syringae</taxon>
    </lineage>
</organism>
<sequence length="52" mass="5618">LAQPDARHREDACKRVAQLCASAGKPQVLDVLPGFDSYSADGRPMLGFCAER</sequence>
<reference evidence="1 2" key="1">
    <citation type="journal article" date="2011" name="PLoS Pathog.">
        <title>Dynamic evolution of pathogenicity revealed by sequencing and comparative genomics of 19 Pseudomonas syringae isolates.</title>
        <authorList>
            <person name="Baltrus D.A."/>
            <person name="Nishimura M.T."/>
            <person name="Romanchuk A."/>
            <person name="Chang J.H."/>
            <person name="Mukhtar M.S."/>
            <person name="Cherkis K."/>
            <person name="Roach J."/>
            <person name="Grant S.R."/>
            <person name="Jones C.D."/>
            <person name="Dangl J.L."/>
        </authorList>
    </citation>
    <scope>NUCLEOTIDE SEQUENCE [LARGE SCALE GENOMIC DNA]</scope>
    <source>
        <strain evidence="2">M301072PT</strain>
    </source>
</reference>
<dbReference type="EMBL" id="AEAH01003438">
    <property type="protein sequence ID" value="EGH35278.1"/>
    <property type="molecule type" value="Genomic_DNA"/>
</dbReference>
<feature type="non-terminal residue" evidence="1">
    <location>
        <position position="52"/>
    </location>
</feature>
<dbReference type="AlphaFoldDB" id="F3FYI6"/>
<proteinExistence type="predicted"/>
<dbReference type="Proteomes" id="UP000004471">
    <property type="component" value="Unassembled WGS sequence"/>
</dbReference>
<evidence type="ECO:0000313" key="1">
    <source>
        <dbReference type="EMBL" id="EGH35278.1"/>
    </source>
</evidence>
<gene>
    <name evidence="1" type="ORF">PSYJA_42264</name>
</gene>
<comment type="caution">
    <text evidence="1">The sequence shown here is derived from an EMBL/GenBank/DDBJ whole genome shotgun (WGS) entry which is preliminary data.</text>
</comment>
<feature type="non-terminal residue" evidence="1">
    <location>
        <position position="1"/>
    </location>
</feature>
<accession>F3FYI6</accession>
<protein>
    <submittedName>
        <fullName evidence="1">FAD dependent oxidoreductase</fullName>
    </submittedName>
</protein>
<evidence type="ECO:0000313" key="2">
    <source>
        <dbReference type="Proteomes" id="UP000004471"/>
    </source>
</evidence>
<name>F3FYI6_PSESX</name>